<gene>
    <name evidence="11" type="primary">LOC113082414</name>
</gene>
<evidence type="ECO:0000259" key="9">
    <source>
        <dbReference type="PROSITE" id="PS50188"/>
    </source>
</evidence>
<dbReference type="Gene3D" id="3.30.160.60">
    <property type="entry name" value="Classic Zinc Finger"/>
    <property type="match status" value="1"/>
</dbReference>
<feature type="domain" description="B30.2/SPRY" evidence="9">
    <location>
        <begin position="264"/>
        <end position="468"/>
    </location>
</feature>
<dbReference type="Pfam" id="PF13445">
    <property type="entry name" value="zf-RING_UBOX"/>
    <property type="match status" value="1"/>
</dbReference>
<dbReference type="PROSITE" id="PS50119">
    <property type="entry name" value="ZF_BBOX"/>
    <property type="match status" value="1"/>
</dbReference>
<dbReference type="SUPFAM" id="SSF57845">
    <property type="entry name" value="B-box zinc-binding domain"/>
    <property type="match status" value="1"/>
</dbReference>
<dbReference type="SMART" id="SM00336">
    <property type="entry name" value="BBOX"/>
    <property type="match status" value="1"/>
</dbReference>
<evidence type="ECO:0000313" key="11">
    <source>
        <dbReference type="RefSeq" id="XP_026109861.1"/>
    </source>
</evidence>
<dbReference type="Gene3D" id="3.30.40.10">
    <property type="entry name" value="Zinc/RING finger domain, C3HC4 (zinc finger)"/>
    <property type="match status" value="1"/>
</dbReference>
<dbReference type="KEGG" id="caua:113082414"/>
<dbReference type="PROSITE" id="PS00518">
    <property type="entry name" value="ZF_RING_1"/>
    <property type="match status" value="1"/>
</dbReference>
<evidence type="ECO:0000256" key="5">
    <source>
        <dbReference type="SAM" id="Coils"/>
    </source>
</evidence>
<dbReference type="InterPro" id="IPR027370">
    <property type="entry name" value="Znf-RING_euk"/>
</dbReference>
<keyword evidence="2 4" id="KW-0863">Zinc-finger</keyword>
<dbReference type="CDD" id="cd19769">
    <property type="entry name" value="Bbox2_TRIM16-like"/>
    <property type="match status" value="1"/>
</dbReference>
<dbReference type="SUPFAM" id="SSF57850">
    <property type="entry name" value="RING/U-box"/>
    <property type="match status" value="1"/>
</dbReference>
<proteinExistence type="predicted"/>
<keyword evidence="5" id="KW-0175">Coiled coil</keyword>
<feature type="domain" description="RING-type" evidence="7">
    <location>
        <begin position="9"/>
        <end position="49"/>
    </location>
</feature>
<dbReference type="InterPro" id="IPR001841">
    <property type="entry name" value="Znf_RING"/>
</dbReference>
<evidence type="ECO:0000256" key="1">
    <source>
        <dbReference type="ARBA" id="ARBA00022723"/>
    </source>
</evidence>
<dbReference type="Pfam" id="PF00643">
    <property type="entry name" value="zf-B_box"/>
    <property type="match status" value="1"/>
</dbReference>
<dbReference type="SUPFAM" id="SSF49899">
    <property type="entry name" value="Concanavalin A-like lectins/glucanases"/>
    <property type="match status" value="1"/>
</dbReference>
<dbReference type="InterPro" id="IPR050143">
    <property type="entry name" value="TRIM/RBCC"/>
</dbReference>
<organism evidence="10 11">
    <name type="scientific">Carassius auratus</name>
    <name type="common">Goldfish</name>
    <dbReference type="NCBI Taxonomy" id="7957"/>
    <lineage>
        <taxon>Eukaryota</taxon>
        <taxon>Metazoa</taxon>
        <taxon>Chordata</taxon>
        <taxon>Craniata</taxon>
        <taxon>Vertebrata</taxon>
        <taxon>Euteleostomi</taxon>
        <taxon>Actinopterygii</taxon>
        <taxon>Neopterygii</taxon>
        <taxon>Teleostei</taxon>
        <taxon>Ostariophysi</taxon>
        <taxon>Cypriniformes</taxon>
        <taxon>Cyprinidae</taxon>
        <taxon>Cyprininae</taxon>
        <taxon>Carassius</taxon>
    </lineage>
</organism>
<dbReference type="GO" id="GO:0004842">
    <property type="term" value="F:ubiquitin-protein transferase activity"/>
    <property type="evidence" value="ECO:0007669"/>
    <property type="project" value="InterPro"/>
</dbReference>
<evidence type="ECO:0000259" key="7">
    <source>
        <dbReference type="PROSITE" id="PS50089"/>
    </source>
</evidence>
<dbReference type="PROSITE" id="PS50188">
    <property type="entry name" value="B302_SPRY"/>
    <property type="match status" value="1"/>
</dbReference>
<dbReference type="InterPro" id="IPR043136">
    <property type="entry name" value="B30.2/SPRY_sf"/>
</dbReference>
<dbReference type="OrthoDB" id="654191at2759"/>
<dbReference type="GO" id="GO:0008270">
    <property type="term" value="F:zinc ion binding"/>
    <property type="evidence" value="ECO:0007669"/>
    <property type="project" value="UniProtKB-KW"/>
</dbReference>
<reference evidence="11" key="1">
    <citation type="submission" date="2025-08" db="UniProtKB">
        <authorList>
            <consortium name="RefSeq"/>
        </authorList>
    </citation>
    <scope>IDENTIFICATION</scope>
    <source>
        <strain evidence="11">Wakin</strain>
        <tissue evidence="11">Muscle</tissue>
    </source>
</reference>
<keyword evidence="10" id="KW-1185">Reference proteome</keyword>
<protein>
    <submittedName>
        <fullName evidence="11">Tripartite motif-containing protein 35-like</fullName>
    </submittedName>
</protein>
<evidence type="ECO:0000256" key="6">
    <source>
        <dbReference type="SAM" id="Phobius"/>
    </source>
</evidence>
<feature type="coiled-coil region" evidence="5">
    <location>
        <begin position="121"/>
        <end position="148"/>
    </location>
</feature>
<feature type="domain" description="B box-type" evidence="8">
    <location>
        <begin position="80"/>
        <end position="120"/>
    </location>
</feature>
<evidence type="ECO:0000259" key="8">
    <source>
        <dbReference type="PROSITE" id="PS50119"/>
    </source>
</evidence>
<keyword evidence="1" id="KW-0479">Metal-binding</keyword>
<keyword evidence="3" id="KW-0862">Zinc</keyword>
<evidence type="ECO:0000313" key="10">
    <source>
        <dbReference type="Proteomes" id="UP000515129"/>
    </source>
</evidence>
<feature type="transmembrane region" description="Helical" evidence="6">
    <location>
        <begin position="479"/>
        <end position="501"/>
    </location>
</feature>
<dbReference type="Gene3D" id="2.60.120.920">
    <property type="match status" value="1"/>
</dbReference>
<dbReference type="PROSITE" id="PS50089">
    <property type="entry name" value="ZF_RING_2"/>
    <property type="match status" value="1"/>
</dbReference>
<accession>A0A6P6NNS0</accession>
<dbReference type="RefSeq" id="XP_026109861.1">
    <property type="nucleotide sequence ID" value="XM_026254076.1"/>
</dbReference>
<dbReference type="PANTHER" id="PTHR24103">
    <property type="entry name" value="E3 UBIQUITIN-PROTEIN LIGASE TRIM"/>
    <property type="match status" value="1"/>
</dbReference>
<name>A0A6P6NNS0_CARAU</name>
<dbReference type="InterPro" id="IPR013083">
    <property type="entry name" value="Znf_RING/FYVE/PHD"/>
</dbReference>
<dbReference type="SMART" id="SM00184">
    <property type="entry name" value="RING"/>
    <property type="match status" value="1"/>
</dbReference>
<dbReference type="SMART" id="SM00504">
    <property type="entry name" value="Ubox"/>
    <property type="match status" value="1"/>
</dbReference>
<dbReference type="InterPro" id="IPR003613">
    <property type="entry name" value="Ubox_domain"/>
</dbReference>
<dbReference type="InterPro" id="IPR013320">
    <property type="entry name" value="ConA-like_dom_sf"/>
</dbReference>
<dbReference type="InterPro" id="IPR017907">
    <property type="entry name" value="Znf_RING_CS"/>
</dbReference>
<dbReference type="InterPro" id="IPR000315">
    <property type="entry name" value="Znf_B-box"/>
</dbReference>
<dbReference type="GeneID" id="113082414"/>
<keyword evidence="6" id="KW-1133">Transmembrane helix</keyword>
<evidence type="ECO:0000256" key="2">
    <source>
        <dbReference type="ARBA" id="ARBA00022771"/>
    </source>
</evidence>
<dbReference type="GO" id="GO:0016567">
    <property type="term" value="P:protein ubiquitination"/>
    <property type="evidence" value="ECO:0007669"/>
    <property type="project" value="InterPro"/>
</dbReference>
<sequence>MALEDELSCPVCTDVFRDPVLLSCGHSFCRQCINDHWTSSSSRNCPVCRQLSPQEPVSNLCLRNTCETYLREQSTRKERDEEHECPIHGEKIELFCQTDEEVICAVCKKQEHARHKIQPLQQTLQQRKAKLKAALRSAEKSLVSLQKGTARDPKISRYIQFQAQHTERKIRMEFETLHQFLRKEEEGRITALNEEEKEKRAKMERRIQGEMLSLSDRVKELKEGIQDDDITFLQNYHRIMDRSDHTLPDQELSSEALIDVSTHLGNLKYQVWEKMKDICPYYPVILNPSAAPPDISVSDDLTSVTSCFHRQDEGNPLPLHSNRMVLASVGYADAAHAWDVEVGDSHRWSLGVCFGLEGKPATQPLTPENGFWGLRRDGDSYELMAAGMSRVNMEVNVKVVRVKIVYCHEFLQDMMQLKRWRKVSFSDASSNSLIAEFARVPLKKKLFPFVIPEDQAVPLHVVPANVTLTVEQKIPLIEIHRFSCLLFSFCICIVFIFMSLLGKSDRQGR</sequence>
<evidence type="ECO:0000256" key="4">
    <source>
        <dbReference type="PROSITE-ProRule" id="PRU00024"/>
    </source>
</evidence>
<dbReference type="AlphaFoldDB" id="A0A6P6NNS0"/>
<keyword evidence="6" id="KW-0812">Transmembrane</keyword>
<dbReference type="InterPro" id="IPR001870">
    <property type="entry name" value="B30.2/SPRY"/>
</dbReference>
<keyword evidence="6" id="KW-0472">Membrane</keyword>
<dbReference type="Proteomes" id="UP000515129">
    <property type="component" value="Unplaced"/>
</dbReference>
<evidence type="ECO:0000256" key="3">
    <source>
        <dbReference type="ARBA" id="ARBA00022833"/>
    </source>
</evidence>